<organism evidence="1">
    <name type="scientific">uncultured Thermomicrobiales bacterium</name>
    <dbReference type="NCBI Taxonomy" id="1645740"/>
    <lineage>
        <taxon>Bacteria</taxon>
        <taxon>Pseudomonadati</taxon>
        <taxon>Thermomicrobiota</taxon>
        <taxon>Thermomicrobia</taxon>
        <taxon>Thermomicrobiales</taxon>
        <taxon>environmental samples</taxon>
    </lineage>
</organism>
<feature type="non-terminal residue" evidence="1">
    <location>
        <position position="85"/>
    </location>
</feature>
<reference evidence="1" key="1">
    <citation type="submission" date="2020-02" db="EMBL/GenBank/DDBJ databases">
        <authorList>
            <person name="Meier V. D."/>
        </authorList>
    </citation>
    <scope>NUCLEOTIDE SEQUENCE</scope>
    <source>
        <strain evidence="1">AVDCRST_MAG49</strain>
    </source>
</reference>
<sequence>ELDHRDPDPGPACCRRSLAVLAQSPRAPRPGERPLHDPAFRQRREGRGVLRFFDRLDHPATNDQRPDQQRAAVDALGHLLAVRVT</sequence>
<proteinExistence type="predicted"/>
<dbReference type="AlphaFoldDB" id="A0A6J4UZH0"/>
<name>A0A6J4UZH0_9BACT</name>
<feature type="non-terminal residue" evidence="1">
    <location>
        <position position="1"/>
    </location>
</feature>
<dbReference type="EMBL" id="CADCWG010000191">
    <property type="protein sequence ID" value="CAA9564130.1"/>
    <property type="molecule type" value="Genomic_DNA"/>
</dbReference>
<protein>
    <submittedName>
        <fullName evidence="1">Uncharacterized protein</fullName>
    </submittedName>
</protein>
<evidence type="ECO:0000313" key="1">
    <source>
        <dbReference type="EMBL" id="CAA9564130.1"/>
    </source>
</evidence>
<gene>
    <name evidence="1" type="ORF">AVDCRST_MAG49-2753</name>
</gene>
<accession>A0A6J4UZH0</accession>